<sequence length="66" mass="7258">MFCMLDRSGLTWRKSSRSAQNGACVEIGTDRSGVPVAIRDSKNPEGAKLAFSRPELRSFVSKLKTL</sequence>
<dbReference type="Proteomes" id="UP001501842">
    <property type="component" value="Unassembled WGS sequence"/>
</dbReference>
<keyword evidence="3" id="KW-1185">Reference proteome</keyword>
<protein>
    <recommendedName>
        <fullName evidence="1">DUF397 domain-containing protein</fullName>
    </recommendedName>
</protein>
<proteinExistence type="predicted"/>
<evidence type="ECO:0000259" key="1">
    <source>
        <dbReference type="Pfam" id="PF04149"/>
    </source>
</evidence>
<evidence type="ECO:0000313" key="3">
    <source>
        <dbReference type="Proteomes" id="UP001501842"/>
    </source>
</evidence>
<dbReference type="EMBL" id="BAAATZ010000003">
    <property type="protein sequence ID" value="GAA2719844.1"/>
    <property type="molecule type" value="Genomic_DNA"/>
</dbReference>
<name>A0ABN3TZ89_9ACTN</name>
<reference evidence="2 3" key="1">
    <citation type="journal article" date="2019" name="Int. J. Syst. Evol. Microbiol.">
        <title>The Global Catalogue of Microorganisms (GCM) 10K type strain sequencing project: providing services to taxonomists for standard genome sequencing and annotation.</title>
        <authorList>
            <consortium name="The Broad Institute Genomics Platform"/>
            <consortium name="The Broad Institute Genome Sequencing Center for Infectious Disease"/>
            <person name="Wu L."/>
            <person name="Ma J."/>
        </authorList>
    </citation>
    <scope>NUCLEOTIDE SEQUENCE [LARGE SCALE GENOMIC DNA]</scope>
    <source>
        <strain evidence="2 3">JCM 8201</strain>
    </source>
</reference>
<organism evidence="2 3">
    <name type="scientific">Actinocorallia aurantiaca</name>
    <dbReference type="NCBI Taxonomy" id="46204"/>
    <lineage>
        <taxon>Bacteria</taxon>
        <taxon>Bacillati</taxon>
        <taxon>Actinomycetota</taxon>
        <taxon>Actinomycetes</taxon>
        <taxon>Streptosporangiales</taxon>
        <taxon>Thermomonosporaceae</taxon>
        <taxon>Actinocorallia</taxon>
    </lineage>
</organism>
<feature type="domain" description="DUF397" evidence="1">
    <location>
        <begin position="10"/>
        <end position="64"/>
    </location>
</feature>
<dbReference type="InterPro" id="IPR007278">
    <property type="entry name" value="DUF397"/>
</dbReference>
<gene>
    <name evidence="2" type="ORF">GCM10010439_06410</name>
</gene>
<accession>A0ABN3TZ89</accession>
<evidence type="ECO:0000313" key="2">
    <source>
        <dbReference type="EMBL" id="GAA2719844.1"/>
    </source>
</evidence>
<dbReference type="Pfam" id="PF04149">
    <property type="entry name" value="DUF397"/>
    <property type="match status" value="1"/>
</dbReference>
<comment type="caution">
    <text evidence="2">The sequence shown here is derived from an EMBL/GenBank/DDBJ whole genome shotgun (WGS) entry which is preliminary data.</text>
</comment>